<sequence length="190" mass="20210">MRRGIVTGLLLAAAAAALVAAYLRPPRLGHPVTPFMRSDAESEKGKLVARLLLPLDHPAVVVFILPGCPCSEAFEPFVGRLHEAHADRVAVVGVVAGDASAADQWANKFRSPYRMVPDVDRAIAREFGAKRSAYTALVVGGKIVRLWPGYSAGMLRELDGMLTDATKAAERPIAVDGAPEPLTSGCLLDE</sequence>
<dbReference type="InterPro" id="IPR036249">
    <property type="entry name" value="Thioredoxin-like_sf"/>
</dbReference>
<dbReference type="EMBL" id="CP042425">
    <property type="protein sequence ID" value="QEL15087.1"/>
    <property type="molecule type" value="Genomic_DNA"/>
</dbReference>
<dbReference type="RefSeq" id="WP_149109935.1">
    <property type="nucleotide sequence ID" value="NZ_CP042425.1"/>
</dbReference>
<dbReference type="Pfam" id="PF00578">
    <property type="entry name" value="AhpC-TSA"/>
    <property type="match status" value="1"/>
</dbReference>
<name>A0A5C1AA52_9BACT</name>
<evidence type="ECO:0000313" key="3">
    <source>
        <dbReference type="Proteomes" id="UP000324974"/>
    </source>
</evidence>
<dbReference type="Proteomes" id="UP000324974">
    <property type="component" value="Chromosome"/>
</dbReference>
<reference evidence="3" key="1">
    <citation type="submission" date="2019-08" db="EMBL/GenBank/DDBJ databases">
        <title>Limnoglobus roseus gen. nov., sp. nov., a novel freshwater planctomycete with a giant genome from the family Gemmataceae.</title>
        <authorList>
            <person name="Kulichevskaya I.S."/>
            <person name="Naumoff D.G."/>
            <person name="Miroshnikov K."/>
            <person name="Ivanova A."/>
            <person name="Philippov D.A."/>
            <person name="Hakobyan A."/>
            <person name="Rijpstra I.C."/>
            <person name="Sinninghe Damste J.S."/>
            <person name="Liesack W."/>
            <person name="Dedysh S.N."/>
        </authorList>
    </citation>
    <scope>NUCLEOTIDE SEQUENCE [LARGE SCALE GENOMIC DNA]</scope>
    <source>
        <strain evidence="3">PX52</strain>
    </source>
</reference>
<dbReference type="SUPFAM" id="SSF52833">
    <property type="entry name" value="Thioredoxin-like"/>
    <property type="match status" value="1"/>
</dbReference>
<dbReference type="OrthoDB" id="281792at2"/>
<dbReference type="AlphaFoldDB" id="A0A5C1AA52"/>
<accession>A0A5C1AA52</accession>
<gene>
    <name evidence="2" type="ORF">PX52LOC_01995</name>
</gene>
<dbReference type="InterPro" id="IPR000866">
    <property type="entry name" value="AhpC/TSA"/>
</dbReference>
<proteinExistence type="predicted"/>
<evidence type="ECO:0000313" key="2">
    <source>
        <dbReference type="EMBL" id="QEL15087.1"/>
    </source>
</evidence>
<evidence type="ECO:0000259" key="1">
    <source>
        <dbReference type="Pfam" id="PF00578"/>
    </source>
</evidence>
<organism evidence="2 3">
    <name type="scientific">Limnoglobus roseus</name>
    <dbReference type="NCBI Taxonomy" id="2598579"/>
    <lineage>
        <taxon>Bacteria</taxon>
        <taxon>Pseudomonadati</taxon>
        <taxon>Planctomycetota</taxon>
        <taxon>Planctomycetia</taxon>
        <taxon>Gemmatales</taxon>
        <taxon>Gemmataceae</taxon>
        <taxon>Limnoglobus</taxon>
    </lineage>
</organism>
<dbReference type="Gene3D" id="3.40.30.10">
    <property type="entry name" value="Glutaredoxin"/>
    <property type="match status" value="1"/>
</dbReference>
<dbReference type="GO" id="GO:0016491">
    <property type="term" value="F:oxidoreductase activity"/>
    <property type="evidence" value="ECO:0007669"/>
    <property type="project" value="InterPro"/>
</dbReference>
<dbReference type="KEGG" id="lrs:PX52LOC_01995"/>
<keyword evidence="3" id="KW-1185">Reference proteome</keyword>
<dbReference type="GO" id="GO:0016209">
    <property type="term" value="F:antioxidant activity"/>
    <property type="evidence" value="ECO:0007669"/>
    <property type="project" value="InterPro"/>
</dbReference>
<protein>
    <submittedName>
        <fullName evidence="2">Peroxiredoxin</fullName>
    </submittedName>
</protein>
<feature type="domain" description="Alkyl hydroperoxide reductase subunit C/ Thiol specific antioxidant" evidence="1">
    <location>
        <begin position="59"/>
        <end position="133"/>
    </location>
</feature>